<feature type="coiled-coil region" evidence="1">
    <location>
        <begin position="65"/>
        <end position="117"/>
    </location>
</feature>
<dbReference type="Gene3D" id="1.20.5.1230">
    <property type="entry name" value="Apolipoprotein A-I"/>
    <property type="match status" value="1"/>
</dbReference>
<dbReference type="Proteomes" id="UP000036958">
    <property type="component" value="Unassembled WGS sequence"/>
</dbReference>
<reference evidence="3" key="1">
    <citation type="submission" date="2015-07" db="EMBL/GenBank/DDBJ databases">
        <title>Genome sequencing of Sunxiuqinia dokdonensis strain SK.</title>
        <authorList>
            <person name="Ahn S."/>
            <person name="Kim B.-C."/>
        </authorList>
    </citation>
    <scope>NUCLEOTIDE SEQUENCE [LARGE SCALE GENOMIC DNA]</scope>
    <source>
        <strain evidence="3">SK</strain>
    </source>
</reference>
<protein>
    <submittedName>
        <fullName evidence="2">Uncharacterized protein</fullName>
    </submittedName>
</protein>
<gene>
    <name evidence="2" type="ORF">NC99_12760</name>
</gene>
<dbReference type="PROSITE" id="PS51257">
    <property type="entry name" value="PROKAR_LIPOPROTEIN"/>
    <property type="match status" value="1"/>
</dbReference>
<dbReference type="AlphaFoldDB" id="A0A0L8VBN6"/>
<organism evidence="2 3">
    <name type="scientific">Sunxiuqinia dokdonensis</name>
    <dbReference type="NCBI Taxonomy" id="1409788"/>
    <lineage>
        <taxon>Bacteria</taxon>
        <taxon>Pseudomonadati</taxon>
        <taxon>Bacteroidota</taxon>
        <taxon>Bacteroidia</taxon>
        <taxon>Marinilabiliales</taxon>
        <taxon>Prolixibacteraceae</taxon>
        <taxon>Sunxiuqinia</taxon>
    </lineage>
</organism>
<evidence type="ECO:0000313" key="3">
    <source>
        <dbReference type="Proteomes" id="UP000036958"/>
    </source>
</evidence>
<dbReference type="SUPFAM" id="SSF58113">
    <property type="entry name" value="Apolipoprotein A-I"/>
    <property type="match status" value="1"/>
</dbReference>
<sequence>MKTLKSKIAMNKKVKLRMMFTLLVVFAGGILFSCQQRANKSADQAETSDNTEMYENSAPGDPTAWTRVEAELNQLEEKLSNLSEEDPDFEQKLEQALENFDETMEEIGNDLEEAGEEANDELLAKIDDIRGQSRSLHEKLQHWSDEAGDEMADAGDAIKDEFNDLKNSLKEIE</sequence>
<dbReference type="EMBL" id="LGIA01000061">
    <property type="protein sequence ID" value="KOH45900.1"/>
    <property type="molecule type" value="Genomic_DNA"/>
</dbReference>
<proteinExistence type="predicted"/>
<keyword evidence="3" id="KW-1185">Reference proteome</keyword>
<evidence type="ECO:0000313" key="2">
    <source>
        <dbReference type="EMBL" id="KOH45900.1"/>
    </source>
</evidence>
<keyword evidence="1" id="KW-0175">Coiled coil</keyword>
<evidence type="ECO:0000256" key="1">
    <source>
        <dbReference type="SAM" id="Coils"/>
    </source>
</evidence>
<name>A0A0L8VBN6_9BACT</name>
<accession>A0A0L8VBN6</accession>
<comment type="caution">
    <text evidence="2">The sequence shown here is derived from an EMBL/GenBank/DDBJ whole genome shotgun (WGS) entry which is preliminary data.</text>
</comment>